<protein>
    <submittedName>
        <fullName evidence="1">Uncharacterized protein</fullName>
    </submittedName>
</protein>
<comment type="caution">
    <text evidence="1">The sequence shown here is derived from an EMBL/GenBank/DDBJ whole genome shotgun (WGS) entry which is preliminary data.</text>
</comment>
<dbReference type="EMBL" id="BDFE01000015">
    <property type="protein sequence ID" value="GAU08398.1"/>
    <property type="molecule type" value="Genomic_DNA"/>
</dbReference>
<dbReference type="AlphaFoldDB" id="A0A194AGE5"/>
<sequence>MRSSLAYKECPDGKQASVVGPGRQKIPFVRGREGLCHPGQQEKKDKKHDSCVDLAKVSVVALRIL</sequence>
<dbReference type="Proteomes" id="UP000095200">
    <property type="component" value="Unassembled WGS sequence"/>
</dbReference>
<gene>
    <name evidence="1" type="ORF">DPF_1106</name>
</gene>
<reference evidence="2" key="1">
    <citation type="submission" date="2016-06" db="EMBL/GenBank/DDBJ databases">
        <title>Draft genome sequence of Desulfoplanes formicivorans strain Pf12B.</title>
        <authorList>
            <person name="Watanabe M."/>
            <person name="Kojima H."/>
            <person name="Fukui M."/>
        </authorList>
    </citation>
    <scope>NUCLEOTIDE SEQUENCE [LARGE SCALE GENOMIC DNA]</scope>
    <source>
        <strain evidence="2">Pf12B</strain>
    </source>
</reference>
<dbReference type="STRING" id="1592317.DPF_1106"/>
<proteinExistence type="predicted"/>
<accession>A0A194AGE5</accession>
<organism evidence="1 2">
    <name type="scientific">Desulfoplanes formicivorans</name>
    <dbReference type="NCBI Taxonomy" id="1592317"/>
    <lineage>
        <taxon>Bacteria</taxon>
        <taxon>Pseudomonadati</taxon>
        <taxon>Thermodesulfobacteriota</taxon>
        <taxon>Desulfovibrionia</taxon>
        <taxon>Desulfovibrionales</taxon>
        <taxon>Desulfoplanaceae</taxon>
        <taxon>Desulfoplanes</taxon>
    </lineage>
</organism>
<keyword evidence="2" id="KW-1185">Reference proteome</keyword>
<evidence type="ECO:0000313" key="2">
    <source>
        <dbReference type="Proteomes" id="UP000095200"/>
    </source>
</evidence>
<name>A0A194AGE5_9BACT</name>
<evidence type="ECO:0000313" key="1">
    <source>
        <dbReference type="EMBL" id="GAU08398.1"/>
    </source>
</evidence>